<evidence type="ECO:0000313" key="1">
    <source>
        <dbReference type="EMBL" id="KWZ34897.1"/>
    </source>
</evidence>
<evidence type="ECO:0000313" key="2">
    <source>
        <dbReference type="Proteomes" id="UP000070434"/>
    </source>
</evidence>
<dbReference type="Proteomes" id="UP000070434">
    <property type="component" value="Chromosome 1"/>
</dbReference>
<protein>
    <recommendedName>
        <fullName evidence="3">Secreted protein</fullName>
    </recommendedName>
</protein>
<name>A0AAW3Q0I8_9BURK</name>
<evidence type="ECO:0008006" key="3">
    <source>
        <dbReference type="Google" id="ProtNLM"/>
    </source>
</evidence>
<accession>A0AAW3Q0I8</accession>
<gene>
    <name evidence="1" type="ORF">WS64_04725</name>
</gene>
<comment type="caution">
    <text evidence="1">The sequence shown here is derived from an EMBL/GenBank/DDBJ whole genome shotgun (WGS) entry which is preliminary data.</text>
</comment>
<reference evidence="1 2" key="1">
    <citation type="submission" date="2015-11" db="EMBL/GenBank/DDBJ databases">
        <authorList>
            <person name="Sahl J."/>
            <person name="Wagner D."/>
            <person name="Keim P."/>
        </authorList>
    </citation>
    <scope>NUCLEOTIDE SEQUENCE [LARGE SCALE GENOMIC DNA]</scope>
    <source>
        <strain evidence="1 2">AZ-4-2-10-S1-D7</strain>
    </source>
</reference>
<sequence>MQSMANQHETGRIQRVSAVLVILFRILAVEPVCNDFAVGDRAEAFVLLQLDGCVLVKVDASVPHTVCAEWVKPVLRRR</sequence>
<dbReference type="EMBL" id="LNJP01000001">
    <property type="protein sequence ID" value="KWZ34897.1"/>
    <property type="molecule type" value="Genomic_DNA"/>
</dbReference>
<proteinExistence type="predicted"/>
<organism evidence="1 2">
    <name type="scientific">Burkholderia anthina</name>
    <dbReference type="NCBI Taxonomy" id="179879"/>
    <lineage>
        <taxon>Bacteria</taxon>
        <taxon>Pseudomonadati</taxon>
        <taxon>Pseudomonadota</taxon>
        <taxon>Betaproteobacteria</taxon>
        <taxon>Burkholderiales</taxon>
        <taxon>Burkholderiaceae</taxon>
        <taxon>Burkholderia</taxon>
        <taxon>Burkholderia cepacia complex</taxon>
    </lineage>
</organism>
<dbReference type="AlphaFoldDB" id="A0AAW3Q0I8"/>